<dbReference type="InterPro" id="IPR042201">
    <property type="entry name" value="FH2_Formin_sf"/>
</dbReference>
<proteinExistence type="predicted"/>
<dbReference type="Pfam" id="PF02181">
    <property type="entry name" value="FH2"/>
    <property type="match status" value="1"/>
</dbReference>
<protein>
    <recommendedName>
        <fullName evidence="2">FH2 domain-containing protein</fullName>
    </recommendedName>
</protein>
<evidence type="ECO:0000256" key="1">
    <source>
        <dbReference type="SAM" id="MobiDB-lite"/>
    </source>
</evidence>
<feature type="compositionally biased region" description="Polar residues" evidence="1">
    <location>
        <begin position="768"/>
        <end position="791"/>
    </location>
</feature>
<feature type="compositionally biased region" description="Basic and acidic residues" evidence="1">
    <location>
        <begin position="736"/>
        <end position="745"/>
    </location>
</feature>
<dbReference type="AlphaFoldDB" id="A0A8S1GZX5"/>
<feature type="compositionally biased region" description="Polar residues" evidence="1">
    <location>
        <begin position="671"/>
        <end position="690"/>
    </location>
</feature>
<dbReference type="EMBL" id="CAJGYM010000008">
    <property type="protein sequence ID" value="CAD6188464.1"/>
    <property type="molecule type" value="Genomic_DNA"/>
</dbReference>
<dbReference type="Gene3D" id="1.20.58.2220">
    <property type="entry name" value="Formin, FH2 domain"/>
    <property type="match status" value="1"/>
</dbReference>
<organism evidence="3 4">
    <name type="scientific">Caenorhabditis auriculariae</name>
    <dbReference type="NCBI Taxonomy" id="2777116"/>
    <lineage>
        <taxon>Eukaryota</taxon>
        <taxon>Metazoa</taxon>
        <taxon>Ecdysozoa</taxon>
        <taxon>Nematoda</taxon>
        <taxon>Chromadorea</taxon>
        <taxon>Rhabditida</taxon>
        <taxon>Rhabditina</taxon>
        <taxon>Rhabditomorpha</taxon>
        <taxon>Rhabditoidea</taxon>
        <taxon>Rhabditidae</taxon>
        <taxon>Peloderinae</taxon>
        <taxon>Caenorhabditis</taxon>
    </lineage>
</organism>
<dbReference type="PANTHER" id="PTHR46345">
    <property type="entry name" value="INVERTED FORMIN-2"/>
    <property type="match status" value="1"/>
</dbReference>
<evidence type="ECO:0000313" key="3">
    <source>
        <dbReference type="EMBL" id="CAD6188464.1"/>
    </source>
</evidence>
<feature type="compositionally biased region" description="Basic and acidic residues" evidence="1">
    <location>
        <begin position="709"/>
        <end position="721"/>
    </location>
</feature>
<evidence type="ECO:0000259" key="2">
    <source>
        <dbReference type="PROSITE" id="PS51444"/>
    </source>
</evidence>
<dbReference type="PANTHER" id="PTHR46345:SF8">
    <property type="entry name" value="FORMIN 3, ISOFORM B"/>
    <property type="match status" value="1"/>
</dbReference>
<feature type="region of interest" description="Disordered" evidence="1">
    <location>
        <begin position="631"/>
        <end position="839"/>
    </location>
</feature>
<dbReference type="SUPFAM" id="SSF101447">
    <property type="entry name" value="Formin homology 2 domain (FH2 domain)"/>
    <property type="match status" value="1"/>
</dbReference>
<evidence type="ECO:0000313" key="4">
    <source>
        <dbReference type="Proteomes" id="UP000835052"/>
    </source>
</evidence>
<name>A0A8S1GZX5_9PELO</name>
<feature type="compositionally biased region" description="Low complexity" evidence="1">
    <location>
        <begin position="806"/>
        <end position="817"/>
    </location>
</feature>
<accession>A0A8S1GZX5</accession>
<feature type="region of interest" description="Disordered" evidence="1">
    <location>
        <begin position="498"/>
        <end position="528"/>
    </location>
</feature>
<gene>
    <name evidence="3" type="ORF">CAUJ_LOCUS4383</name>
</gene>
<feature type="domain" description="FH2" evidence="2">
    <location>
        <begin position="157"/>
        <end position="527"/>
    </location>
</feature>
<feature type="compositionally biased region" description="Pro residues" evidence="1">
    <location>
        <begin position="110"/>
        <end position="142"/>
    </location>
</feature>
<dbReference type="SMART" id="SM00498">
    <property type="entry name" value="FH2"/>
    <property type="match status" value="1"/>
</dbReference>
<feature type="compositionally biased region" description="Low complexity" evidence="1">
    <location>
        <begin position="746"/>
        <end position="755"/>
    </location>
</feature>
<dbReference type="InterPro" id="IPR015425">
    <property type="entry name" value="FH2_Formin"/>
</dbReference>
<dbReference type="PROSITE" id="PS51444">
    <property type="entry name" value="FH2"/>
    <property type="match status" value="1"/>
</dbReference>
<reference evidence="3" key="1">
    <citation type="submission" date="2020-10" db="EMBL/GenBank/DDBJ databases">
        <authorList>
            <person name="Kikuchi T."/>
        </authorList>
    </citation>
    <scope>NUCLEOTIDE SEQUENCE</scope>
    <source>
        <strain evidence="3">NKZ352</strain>
    </source>
</reference>
<dbReference type="OrthoDB" id="26518at2759"/>
<comment type="caution">
    <text evidence="3">The sequence shown here is derived from an EMBL/GenBank/DDBJ whole genome shotgun (WGS) entry which is preliminary data.</text>
</comment>
<feature type="region of interest" description="Disordered" evidence="1">
    <location>
        <begin position="105"/>
        <end position="160"/>
    </location>
</feature>
<dbReference type="Proteomes" id="UP000835052">
    <property type="component" value="Unassembled WGS sequence"/>
</dbReference>
<sequence>MADGGGGSRQRKSAQLLMNICRGSSAARRFFRFGLRLDLRVACRMGDDEADDELMRRLERLLDDKRTRKSRLSFLSKFFTNVDVIVSQDDVEKEFKKLQNLDSNDNIIIVPPPPPPPPPPPAPLPPTAPLPNLRIPPPPSRLPPALSKQDAKCPPSMLPQCEKKTKTKTVMWSKISETTVSENSVWGKLARACQLELNLDLLDTYFGIEPQSSNAKEVVKKVKSKKEDVIELLTPKRSQNVAIMLKQFKNMEEFLGDLRENAPIEEIDALQTLKNMLPQLEEEEALKRYSGEVSLLSLSSQFLLRLASIPHYRLRIECVLFRSEFERTMDEMQPNAAMLSDACDEIMTSSCVPRLLQLLVNIGNYLNSSNPNGNAFGFTLNSMWKLVDLKTNKHECSLLHVIATCDPSLASILTQELPSLPRAAEISFEELKNCLKDVREYLQEICSSELNEFESKFKDLADFQQRIADYFCERKGAFKLDECFKIFNVFLGRLRQAQKENEERETRRKRKKEKPKEENVNEENAFDEPLKQKSAVKKDLFEALSSNSNTLMPRKRAEWTAVSREKLGAVRIRKVRETFAPTSSNSDDSPMTSPVAITTELARPSEVRTASTCRTSTNYERCSDLESYITNLSQPKPTIAKSMGTKPPPTETVTKKEEIPKPTEIPKASQKAPQATMKKQPSTQTPSRPQSLIPKAKPTSAPNKPSPMEVKKTERKSEEKKVRKPLVTPTSAPTPRLERKEEIRRSSAPAVRRPPMTAEKRREMTMKPSVSTSVSTSARPSLIKTGTQSGRPSLPKLNVLEKPKPLRTTTTTPRAAALPPPAPPSTIRDKAAGSRPKWV</sequence>
<keyword evidence="4" id="KW-1185">Reference proteome</keyword>